<dbReference type="PROSITE" id="PS51257">
    <property type="entry name" value="PROKAR_LIPOPROTEIN"/>
    <property type="match status" value="1"/>
</dbReference>
<protein>
    <submittedName>
        <fullName evidence="8">ABC transporter substrate-binding protein</fullName>
    </submittedName>
</protein>
<evidence type="ECO:0000256" key="1">
    <source>
        <dbReference type="ARBA" id="ARBA00004196"/>
    </source>
</evidence>
<feature type="signal peptide" evidence="6">
    <location>
        <begin position="1"/>
        <end position="28"/>
    </location>
</feature>
<evidence type="ECO:0000259" key="7">
    <source>
        <dbReference type="PROSITE" id="PS50983"/>
    </source>
</evidence>
<feature type="domain" description="Fe/B12 periplasmic-binding" evidence="7">
    <location>
        <begin position="65"/>
        <end position="342"/>
    </location>
</feature>
<evidence type="ECO:0000256" key="3">
    <source>
        <dbReference type="ARBA" id="ARBA00022448"/>
    </source>
</evidence>
<evidence type="ECO:0000256" key="2">
    <source>
        <dbReference type="ARBA" id="ARBA00008814"/>
    </source>
</evidence>
<accession>A0ABT2JQK6</accession>
<comment type="subcellular location">
    <subcellularLocation>
        <location evidence="1">Cell envelope</location>
    </subcellularLocation>
</comment>
<comment type="caution">
    <text evidence="8">The sequence shown here is derived from an EMBL/GenBank/DDBJ whole genome shotgun (WGS) entry which is preliminary data.</text>
</comment>
<feature type="chain" id="PRO_5045367177" evidence="6">
    <location>
        <begin position="29"/>
        <end position="342"/>
    </location>
</feature>
<evidence type="ECO:0000313" key="9">
    <source>
        <dbReference type="Proteomes" id="UP001156389"/>
    </source>
</evidence>
<dbReference type="Pfam" id="PF01497">
    <property type="entry name" value="Peripla_BP_2"/>
    <property type="match status" value="1"/>
</dbReference>
<organism evidence="8 9">
    <name type="scientific">Streptomyces gossypii</name>
    <dbReference type="NCBI Taxonomy" id="2883101"/>
    <lineage>
        <taxon>Bacteria</taxon>
        <taxon>Bacillati</taxon>
        <taxon>Actinomycetota</taxon>
        <taxon>Actinomycetes</taxon>
        <taxon>Kitasatosporales</taxon>
        <taxon>Streptomycetaceae</taxon>
        <taxon>Streptomyces</taxon>
    </lineage>
</organism>
<dbReference type="PANTHER" id="PTHR30532:SF24">
    <property type="entry name" value="FERRIC ENTEROBACTIN-BINDING PERIPLASMIC PROTEIN FEPB"/>
    <property type="match status" value="1"/>
</dbReference>
<name>A0ABT2JQK6_9ACTN</name>
<dbReference type="InterPro" id="IPR006311">
    <property type="entry name" value="TAT_signal"/>
</dbReference>
<dbReference type="SUPFAM" id="SSF53807">
    <property type="entry name" value="Helical backbone' metal receptor"/>
    <property type="match status" value="1"/>
</dbReference>
<evidence type="ECO:0000256" key="4">
    <source>
        <dbReference type="ARBA" id="ARBA00022729"/>
    </source>
</evidence>
<evidence type="ECO:0000256" key="5">
    <source>
        <dbReference type="SAM" id="MobiDB-lite"/>
    </source>
</evidence>
<evidence type="ECO:0000313" key="8">
    <source>
        <dbReference type="EMBL" id="MCT2590101.1"/>
    </source>
</evidence>
<keyword evidence="9" id="KW-1185">Reference proteome</keyword>
<comment type="similarity">
    <text evidence="2">Belongs to the bacterial solute-binding protein 8 family.</text>
</comment>
<dbReference type="InterPro" id="IPR051313">
    <property type="entry name" value="Bact_iron-sidero_bind"/>
</dbReference>
<dbReference type="Gene3D" id="3.40.50.1980">
    <property type="entry name" value="Nitrogenase molybdenum iron protein domain"/>
    <property type="match status" value="2"/>
</dbReference>
<sequence length="342" mass="36726">MKNAPRPPLSRRGLLAAGGALGLGGLLAACGGSADDGKSPGGGGSGPWSFTDDRGEKLKADRRPRNIVAFVGSAAALYDYGIECTGIFGPSEPVDGKRNPQTGELDLGGLTSLGNAWGEFSIEKYAGLKPDLLISNMFPPPDLWFVPPESAKKIDSLAPTLGISVAHTTLLDPLKRYEKLARSLGADLEAKKVTEARARFEKAERTLREAAKARGGLKVLAMTGDQDQMYVAVPESYTDLHYFKDLGVEFVQGKKSDEFGFWEFLSWENADKYHADLIMVDNRASALPAAELAKKPVWAGLPAVKAGQTTPWAMEERCSYRGYAPVVERLAAALKGADKLKP</sequence>
<proteinExistence type="inferred from homology"/>
<dbReference type="EMBL" id="JAJAGO010000004">
    <property type="protein sequence ID" value="MCT2590101.1"/>
    <property type="molecule type" value="Genomic_DNA"/>
</dbReference>
<dbReference type="PROSITE" id="PS51318">
    <property type="entry name" value="TAT"/>
    <property type="match status" value="1"/>
</dbReference>
<keyword evidence="3" id="KW-0813">Transport</keyword>
<dbReference type="PANTHER" id="PTHR30532">
    <property type="entry name" value="IRON III DICITRATE-BINDING PERIPLASMIC PROTEIN"/>
    <property type="match status" value="1"/>
</dbReference>
<evidence type="ECO:0000256" key="6">
    <source>
        <dbReference type="SAM" id="SignalP"/>
    </source>
</evidence>
<dbReference type="Proteomes" id="UP001156389">
    <property type="component" value="Unassembled WGS sequence"/>
</dbReference>
<dbReference type="InterPro" id="IPR002491">
    <property type="entry name" value="ABC_transptr_periplasmic_BD"/>
</dbReference>
<keyword evidence="4 6" id="KW-0732">Signal</keyword>
<dbReference type="PROSITE" id="PS50983">
    <property type="entry name" value="FE_B12_PBP"/>
    <property type="match status" value="1"/>
</dbReference>
<reference evidence="8 9" key="1">
    <citation type="submission" date="2021-10" db="EMBL/GenBank/DDBJ databases">
        <title>Streptomyces gossypii sp. nov., isolated from soil collected from cotton field.</title>
        <authorList>
            <person name="Ge X."/>
            <person name="Chen X."/>
            <person name="Liu W."/>
        </authorList>
    </citation>
    <scope>NUCLEOTIDE SEQUENCE [LARGE SCALE GENOMIC DNA]</scope>
    <source>
        <strain evidence="8 9">N2-109</strain>
    </source>
</reference>
<feature type="region of interest" description="Disordered" evidence="5">
    <location>
        <begin position="34"/>
        <end position="54"/>
    </location>
</feature>
<dbReference type="RefSeq" id="WP_260217413.1">
    <property type="nucleotide sequence ID" value="NZ_JAJAGO010000004.1"/>
</dbReference>
<gene>
    <name evidence="8" type="ORF">LHJ74_09285</name>
</gene>